<dbReference type="Pfam" id="PF01232">
    <property type="entry name" value="Mannitol_dh"/>
    <property type="match status" value="1"/>
</dbReference>
<dbReference type="InterPro" id="IPR023027">
    <property type="entry name" value="Mannitol_DH_CS"/>
</dbReference>
<dbReference type="InterPro" id="IPR013118">
    <property type="entry name" value="Mannitol_DH_C"/>
</dbReference>
<dbReference type="PANTHER" id="PTHR43362">
    <property type="entry name" value="MANNITOL DEHYDROGENASE DSF1-RELATED"/>
    <property type="match status" value="1"/>
</dbReference>
<dbReference type="PROSITE" id="PS00974">
    <property type="entry name" value="MANNITOL_DHGENASE"/>
    <property type="match status" value="1"/>
</dbReference>
<proteinExistence type="predicted"/>
<dbReference type="Proteomes" id="UP000019113">
    <property type="component" value="Unassembled WGS sequence"/>
</dbReference>
<keyword evidence="1" id="KW-0560">Oxidoreductase</keyword>
<keyword evidence="6" id="KW-1185">Reference proteome</keyword>
<dbReference type="SUPFAM" id="SSF48179">
    <property type="entry name" value="6-phosphogluconate dehydrogenase C-terminal domain-like"/>
    <property type="match status" value="1"/>
</dbReference>
<dbReference type="PANTHER" id="PTHR43362:SF1">
    <property type="entry name" value="MANNITOL DEHYDROGENASE 2-RELATED"/>
    <property type="match status" value="1"/>
</dbReference>
<evidence type="ECO:0008006" key="7">
    <source>
        <dbReference type="Google" id="ProtNLM"/>
    </source>
</evidence>
<dbReference type="eggNOG" id="COG0246">
    <property type="taxonomic scope" value="Bacteria"/>
</dbReference>
<dbReference type="Pfam" id="PF08125">
    <property type="entry name" value="Mannitol_dh_C"/>
    <property type="match status" value="1"/>
</dbReference>
<dbReference type="InterPro" id="IPR000669">
    <property type="entry name" value="Mannitol_DH"/>
</dbReference>
<organism evidence="5 6">
    <name type="scientific">Halomonas huangheensis</name>
    <dbReference type="NCBI Taxonomy" id="1178482"/>
    <lineage>
        <taxon>Bacteria</taxon>
        <taxon>Pseudomonadati</taxon>
        <taxon>Pseudomonadota</taxon>
        <taxon>Gammaproteobacteria</taxon>
        <taxon>Oceanospirillales</taxon>
        <taxon>Halomonadaceae</taxon>
        <taxon>Halomonas</taxon>
    </lineage>
</organism>
<feature type="domain" description="Mannitol dehydrogenase N-terminal" evidence="3">
    <location>
        <begin position="25"/>
        <end position="290"/>
    </location>
</feature>
<dbReference type="GO" id="GO:0019594">
    <property type="term" value="P:mannitol metabolic process"/>
    <property type="evidence" value="ECO:0007669"/>
    <property type="project" value="InterPro"/>
</dbReference>
<name>W1N9Z0_9GAMM</name>
<dbReference type="Gene3D" id="1.10.1040.10">
    <property type="entry name" value="N-(1-d-carboxylethyl)-l-norvaline Dehydrogenase, domain 2"/>
    <property type="match status" value="1"/>
</dbReference>
<feature type="domain" description="Mannitol dehydrogenase C-terminal" evidence="4">
    <location>
        <begin position="299"/>
        <end position="491"/>
    </location>
</feature>
<evidence type="ECO:0000256" key="1">
    <source>
        <dbReference type="ARBA" id="ARBA00023002"/>
    </source>
</evidence>
<dbReference type="STRING" id="1178482.AR456_15695"/>
<dbReference type="AlphaFoldDB" id="W1N9Z0"/>
<accession>W1N9Z0</accession>
<dbReference type="SUPFAM" id="SSF51735">
    <property type="entry name" value="NAD(P)-binding Rossmann-fold domains"/>
    <property type="match status" value="1"/>
</dbReference>
<evidence type="ECO:0000259" key="4">
    <source>
        <dbReference type="Pfam" id="PF08125"/>
    </source>
</evidence>
<dbReference type="PRINTS" id="PR00084">
    <property type="entry name" value="MTLDHDRGNASE"/>
</dbReference>
<dbReference type="InterPro" id="IPR013131">
    <property type="entry name" value="Mannitol_DH_N"/>
</dbReference>
<evidence type="ECO:0000259" key="3">
    <source>
        <dbReference type="Pfam" id="PF01232"/>
    </source>
</evidence>
<dbReference type="InterPro" id="IPR050988">
    <property type="entry name" value="Mannitol_DH/Oxidoreductase"/>
</dbReference>
<dbReference type="InterPro" id="IPR013328">
    <property type="entry name" value="6PGD_dom2"/>
</dbReference>
<dbReference type="PATRIC" id="fig|1178482.3.peg.1434"/>
<dbReference type="InterPro" id="IPR008927">
    <property type="entry name" value="6-PGluconate_DH-like_C_sf"/>
</dbReference>
<evidence type="ECO:0000256" key="2">
    <source>
        <dbReference type="ARBA" id="ARBA00023027"/>
    </source>
</evidence>
<reference evidence="5 6" key="1">
    <citation type="submission" date="2013-08" db="EMBL/GenBank/DDBJ databases">
        <title>draft genome of Halomonas huanghegensis, strain BJGMM-B45T.</title>
        <authorList>
            <person name="Miao C."/>
            <person name="Wan Y."/>
            <person name="Jin W."/>
        </authorList>
    </citation>
    <scope>NUCLEOTIDE SEQUENCE [LARGE SCALE GENOMIC DNA]</scope>
    <source>
        <strain evidence="5 6">BJGMM-B45</strain>
    </source>
</reference>
<dbReference type="GO" id="GO:0016616">
    <property type="term" value="F:oxidoreductase activity, acting on the CH-OH group of donors, NAD or NADP as acceptor"/>
    <property type="evidence" value="ECO:0007669"/>
    <property type="project" value="TreeGrafter"/>
</dbReference>
<dbReference type="EMBL" id="AVBC01000020">
    <property type="protein sequence ID" value="ERL51755.1"/>
    <property type="molecule type" value="Genomic_DNA"/>
</dbReference>
<protein>
    <recommendedName>
        <fullName evidence="7">Mannitol dehydrogenase</fullName>
    </recommendedName>
</protein>
<keyword evidence="2" id="KW-0520">NAD</keyword>
<comment type="caution">
    <text evidence="5">The sequence shown here is derived from an EMBL/GenBank/DDBJ whole genome shotgun (WGS) entry which is preliminary data.</text>
</comment>
<dbReference type="InterPro" id="IPR036291">
    <property type="entry name" value="NAD(P)-bd_dom_sf"/>
</dbReference>
<evidence type="ECO:0000313" key="5">
    <source>
        <dbReference type="EMBL" id="ERL51755.1"/>
    </source>
</evidence>
<evidence type="ECO:0000313" key="6">
    <source>
        <dbReference type="Proteomes" id="UP000019113"/>
    </source>
</evidence>
<gene>
    <name evidence="5" type="ORF">BJB45_11360</name>
</gene>
<dbReference type="Gene3D" id="3.40.50.720">
    <property type="entry name" value="NAD(P)-binding Rossmann-like Domain"/>
    <property type="match status" value="1"/>
</dbReference>
<sequence>MISMLCTEPVNVEHIASCHSGADIGIVHLGLGAFHRAHQAVYVERNLSRHEGGSWGICSANIRSNQQLVSQLRDGGMRYHVAEYRDSRDVTLREVTAIREALYAGPDGPDLEALLERMSDPGVRIVTLTVTEKGYYLKPNFSLQLHFELKSSLGSGALLVDAAAIAHDIQHPQRPQTAPGMLVEALSRRREAGIAPFTVLCCDNMPDNGKRTRQAVVELAGHRDAQLAEWIAQHVAFPCSMVDRIVPAMTAADFQRLAELGVDDPGAVVCEAFSQWVVEDHFPQGRPDWEHDGVQMVADVAPFETMKLRMLNGSHSLLAYLGSLAGIHTVSDAMQQQAFTALLQRYMHTEAAATLTLPAGADATAYADSLVVRFANDSLRHRLHQIAMDGSQKLPQRWLQGALINLQAGRDATCTALGVAGWMRYTAGSDLHGNAHGVDDPIAERLAALHAAHRDPESLVMAFLAQEDVFPSELAGYPHFVKTVVDAWCSLQKAGVSATLVRFLQPVL</sequence>